<feature type="transmembrane region" description="Helical" evidence="1">
    <location>
        <begin position="111"/>
        <end position="133"/>
    </location>
</feature>
<keyword evidence="1" id="KW-0812">Transmembrane</keyword>
<reference evidence="2 3" key="1">
    <citation type="submission" date="2019-10" db="EMBL/GenBank/DDBJ databases">
        <title>Whole genome shotgun sequence of Acrocarpospora corrugata NBRC 13972.</title>
        <authorList>
            <person name="Ichikawa N."/>
            <person name="Kimura A."/>
            <person name="Kitahashi Y."/>
            <person name="Komaki H."/>
            <person name="Oguchi A."/>
        </authorList>
    </citation>
    <scope>NUCLEOTIDE SEQUENCE [LARGE SCALE GENOMIC DNA]</scope>
    <source>
        <strain evidence="2 3">NBRC 13972</strain>
    </source>
</reference>
<keyword evidence="3" id="KW-1185">Reference proteome</keyword>
<comment type="caution">
    <text evidence="2">The sequence shown here is derived from an EMBL/GenBank/DDBJ whole genome shotgun (WGS) entry which is preliminary data.</text>
</comment>
<dbReference type="AlphaFoldDB" id="A0A5M3W5G7"/>
<keyword evidence="1" id="KW-0472">Membrane</keyword>
<dbReference type="RefSeq" id="WP_155340157.1">
    <property type="nucleotide sequence ID" value="NZ_BAAABN010000098.1"/>
</dbReference>
<evidence type="ECO:0000313" key="2">
    <source>
        <dbReference type="EMBL" id="GES04034.1"/>
    </source>
</evidence>
<keyword evidence="1" id="KW-1133">Transmembrane helix</keyword>
<accession>A0A5M3W5G7</accession>
<dbReference type="Proteomes" id="UP000334990">
    <property type="component" value="Unassembled WGS sequence"/>
</dbReference>
<feature type="transmembrane region" description="Helical" evidence="1">
    <location>
        <begin position="12"/>
        <end position="31"/>
    </location>
</feature>
<organism evidence="2 3">
    <name type="scientific">Acrocarpospora corrugata</name>
    <dbReference type="NCBI Taxonomy" id="35763"/>
    <lineage>
        <taxon>Bacteria</taxon>
        <taxon>Bacillati</taxon>
        <taxon>Actinomycetota</taxon>
        <taxon>Actinomycetes</taxon>
        <taxon>Streptosporangiales</taxon>
        <taxon>Streptosporangiaceae</taxon>
        <taxon>Acrocarpospora</taxon>
    </lineage>
</organism>
<name>A0A5M3W5G7_9ACTN</name>
<proteinExistence type="predicted"/>
<feature type="transmembrane region" description="Helical" evidence="1">
    <location>
        <begin position="51"/>
        <end position="68"/>
    </location>
</feature>
<gene>
    <name evidence="2" type="ORF">Acor_61000</name>
</gene>
<sequence>MSPSSLSTAGILLITVSGVGIGGLSLLGHILGRIPGYLDNPVRRGLWRAGHAHAGVLVLFALVALLYLDHADLSAGMRALARVLIVAAPILMPLGFFLSVARPSDVKPNKLIWLTVLGGVALGAGTMILGIGLV</sequence>
<feature type="transmembrane region" description="Helical" evidence="1">
    <location>
        <begin position="80"/>
        <end position="99"/>
    </location>
</feature>
<dbReference type="OrthoDB" id="3540634at2"/>
<protein>
    <submittedName>
        <fullName evidence="2">Uncharacterized protein</fullName>
    </submittedName>
</protein>
<evidence type="ECO:0000313" key="3">
    <source>
        <dbReference type="Proteomes" id="UP000334990"/>
    </source>
</evidence>
<dbReference type="EMBL" id="BLAD01000076">
    <property type="protein sequence ID" value="GES04034.1"/>
    <property type="molecule type" value="Genomic_DNA"/>
</dbReference>
<evidence type="ECO:0000256" key="1">
    <source>
        <dbReference type="SAM" id="Phobius"/>
    </source>
</evidence>